<evidence type="ECO:0000256" key="3">
    <source>
        <dbReference type="ARBA" id="ARBA00023136"/>
    </source>
</evidence>
<dbReference type="PANTHER" id="PTHR30627">
    <property type="entry name" value="PEPTIDOGLYCAN D,D-TRANSPEPTIDASE"/>
    <property type="match status" value="1"/>
</dbReference>
<accession>A0A3S1BCK9</accession>
<dbReference type="GO" id="GO:0008658">
    <property type="term" value="F:penicillin binding"/>
    <property type="evidence" value="ECO:0007669"/>
    <property type="project" value="InterPro"/>
</dbReference>
<evidence type="ECO:0000256" key="2">
    <source>
        <dbReference type="ARBA" id="ARBA00007171"/>
    </source>
</evidence>
<organism evidence="7 8">
    <name type="scientific">Paenibacillus zeisoli</name>
    <dbReference type="NCBI Taxonomy" id="2496267"/>
    <lineage>
        <taxon>Bacteria</taxon>
        <taxon>Bacillati</taxon>
        <taxon>Bacillota</taxon>
        <taxon>Bacilli</taxon>
        <taxon>Bacillales</taxon>
        <taxon>Paenibacillaceae</taxon>
        <taxon>Paenibacillus</taxon>
    </lineage>
</organism>
<dbReference type="Gene3D" id="3.40.710.10">
    <property type="entry name" value="DD-peptidase/beta-lactamase superfamily"/>
    <property type="match status" value="1"/>
</dbReference>
<dbReference type="InterPro" id="IPR001460">
    <property type="entry name" value="PCN-bd_Tpept"/>
</dbReference>
<feature type="compositionally biased region" description="Polar residues" evidence="4">
    <location>
        <begin position="718"/>
        <end position="728"/>
    </location>
</feature>
<dbReference type="PANTHER" id="PTHR30627:SF1">
    <property type="entry name" value="PEPTIDOGLYCAN D,D-TRANSPEPTIDASE FTSI"/>
    <property type="match status" value="1"/>
</dbReference>
<dbReference type="Pfam" id="PF03717">
    <property type="entry name" value="PBP_dimer"/>
    <property type="match status" value="1"/>
</dbReference>
<keyword evidence="5" id="KW-0812">Transmembrane</keyword>
<feature type="region of interest" description="Disordered" evidence="4">
    <location>
        <begin position="712"/>
        <end position="737"/>
    </location>
</feature>
<dbReference type="Gene3D" id="3.90.1310.10">
    <property type="entry name" value="Penicillin-binding protein 2a (Domain 2)"/>
    <property type="match status" value="1"/>
</dbReference>
<gene>
    <name evidence="7" type="ORF">EJP77_05250</name>
</gene>
<dbReference type="InterPro" id="IPR036138">
    <property type="entry name" value="PBP_dimer_sf"/>
</dbReference>
<proteinExistence type="inferred from homology"/>
<dbReference type="AlphaFoldDB" id="A0A3S1BCK9"/>
<dbReference type="Proteomes" id="UP000272464">
    <property type="component" value="Unassembled WGS sequence"/>
</dbReference>
<sequence length="737" mass="80525">MDKRIKLRTLLIGGLVTLFFLVIIGKVFWLQIVQGSFWEAYGKDNYWSRNQPIPAVRGEITDRNGDALAINAPAYTVALQPKVILKYGLEDEVAGGLSKLLNKPESEIKSLIHSKSKKGETLDQVEVRNEGWKIDQELKDKVNAFSEQIKKDHKPKKLAESGITFIADEKRYYPKLTLAAHILGYTNREGTAITGLEKKYDNLLHGVDGSIKYESDRKGVKLTKAEEVYKAPKDGSNIKLTIDDTIQYYIEGAMKEAFAKLKPISMTVIAADPNTMEILGMANMPTFDPNEYWKEEYKNNFRNHALASTYEPGSTFKIVTLAGAVQEGLFNPNATYMSGHIKIPGYKTPLYDVKHEGWGPLTYLQGVKHSSNVAFVKLGYEMLGKERLLNYIKSFGFGQKTGIELSGEAKGIVNPQRDIEYATTTYGHGITVTPIQQVAAVAAVANGGKLLEPHIIKEIDPPAGAPVITQPKVVRQVISPDKAKEVGSYLEQVVSDQKIGTGRHAYIPGYRVAGKTGTAVKPKTNGEAGYDYTKQVVSFIGYAPVNDPKILVLVVIDEPQDSDLGGGTAAAPVFKKIVSQTLEYMGVPKSNVAADEPSETGTAAPDLKGMQLSNAKSSLTKKGISFETLGKGSKVISQYPKAGTMMSSAQRVFLLTEESKSMEVPNLTGVSLRDAMEILTLMQVSVSVDGEGYVVSQKVTKTGGKRSVLLTLQPPAIQANNTDSNTRNQSDKKTEGD</sequence>
<evidence type="ECO:0000313" key="7">
    <source>
        <dbReference type="EMBL" id="RUT36385.1"/>
    </source>
</evidence>
<dbReference type="RefSeq" id="WP_127198077.1">
    <property type="nucleotide sequence ID" value="NZ_RZNX01000001.1"/>
</dbReference>
<dbReference type="CDD" id="cd06576">
    <property type="entry name" value="PASTA_Pbp2x-like_1"/>
    <property type="match status" value="1"/>
</dbReference>
<keyword evidence="8" id="KW-1185">Reference proteome</keyword>
<comment type="subcellular location">
    <subcellularLocation>
        <location evidence="1">Membrane</location>
    </subcellularLocation>
</comment>
<evidence type="ECO:0000256" key="5">
    <source>
        <dbReference type="SAM" id="Phobius"/>
    </source>
</evidence>
<dbReference type="OrthoDB" id="9804124at2"/>
<dbReference type="EMBL" id="RZNX01000001">
    <property type="protein sequence ID" value="RUT36385.1"/>
    <property type="molecule type" value="Genomic_DNA"/>
</dbReference>
<keyword evidence="3 5" id="KW-0472">Membrane</keyword>
<dbReference type="InterPro" id="IPR005311">
    <property type="entry name" value="PBP_dimer"/>
</dbReference>
<dbReference type="SUPFAM" id="SSF56519">
    <property type="entry name" value="Penicillin binding protein dimerisation domain"/>
    <property type="match status" value="1"/>
</dbReference>
<name>A0A3S1BCK9_9BACL</name>
<comment type="similarity">
    <text evidence="2">Belongs to the transpeptidase family.</text>
</comment>
<feature type="domain" description="PASTA" evidence="6">
    <location>
        <begin position="598"/>
        <end position="658"/>
    </location>
</feature>
<dbReference type="InterPro" id="IPR005543">
    <property type="entry name" value="PASTA_dom"/>
</dbReference>
<feature type="transmembrane region" description="Helical" evidence="5">
    <location>
        <begin position="7"/>
        <end position="29"/>
    </location>
</feature>
<dbReference type="GO" id="GO:0005886">
    <property type="term" value="C:plasma membrane"/>
    <property type="evidence" value="ECO:0007669"/>
    <property type="project" value="TreeGrafter"/>
</dbReference>
<dbReference type="InterPro" id="IPR012338">
    <property type="entry name" value="Beta-lactam/transpept-like"/>
</dbReference>
<comment type="caution">
    <text evidence="7">The sequence shown here is derived from an EMBL/GenBank/DDBJ whole genome shotgun (WGS) entry which is preliminary data.</text>
</comment>
<evidence type="ECO:0000256" key="1">
    <source>
        <dbReference type="ARBA" id="ARBA00004370"/>
    </source>
</evidence>
<evidence type="ECO:0000256" key="4">
    <source>
        <dbReference type="SAM" id="MobiDB-lite"/>
    </source>
</evidence>
<dbReference type="Pfam" id="PF00905">
    <property type="entry name" value="Transpeptidase"/>
    <property type="match status" value="1"/>
</dbReference>
<reference evidence="7 8" key="1">
    <citation type="submission" date="2018-12" db="EMBL/GenBank/DDBJ databases">
        <authorList>
            <person name="Sun L."/>
            <person name="Chen Z."/>
        </authorList>
    </citation>
    <scope>NUCLEOTIDE SEQUENCE [LARGE SCALE GENOMIC DNA]</scope>
    <source>
        <strain evidence="7 8">3-5-3</strain>
    </source>
</reference>
<evidence type="ECO:0000259" key="6">
    <source>
        <dbReference type="PROSITE" id="PS51178"/>
    </source>
</evidence>
<protein>
    <submittedName>
        <fullName evidence="7">PASTA domain-containing protein</fullName>
    </submittedName>
</protein>
<dbReference type="SMART" id="SM00740">
    <property type="entry name" value="PASTA"/>
    <property type="match status" value="1"/>
</dbReference>
<dbReference type="GO" id="GO:0071555">
    <property type="term" value="P:cell wall organization"/>
    <property type="evidence" value="ECO:0007669"/>
    <property type="project" value="TreeGrafter"/>
</dbReference>
<dbReference type="PROSITE" id="PS51178">
    <property type="entry name" value="PASTA"/>
    <property type="match status" value="1"/>
</dbReference>
<evidence type="ECO:0000313" key="8">
    <source>
        <dbReference type="Proteomes" id="UP000272464"/>
    </source>
</evidence>
<keyword evidence="5" id="KW-1133">Transmembrane helix</keyword>
<dbReference type="Pfam" id="PF03793">
    <property type="entry name" value="PASTA"/>
    <property type="match status" value="1"/>
</dbReference>
<dbReference type="SUPFAM" id="SSF54184">
    <property type="entry name" value="Penicillin-binding protein 2x (pbp-2x), c-terminal domain"/>
    <property type="match status" value="2"/>
</dbReference>
<dbReference type="InterPro" id="IPR050515">
    <property type="entry name" value="Beta-lactam/transpept"/>
</dbReference>
<dbReference type="SUPFAM" id="SSF56601">
    <property type="entry name" value="beta-lactamase/transpeptidase-like"/>
    <property type="match status" value="1"/>
</dbReference>
<dbReference type="Gene3D" id="3.30.450.330">
    <property type="match status" value="1"/>
</dbReference>